<feature type="region of interest" description="Disordered" evidence="1">
    <location>
        <begin position="1"/>
        <end position="85"/>
    </location>
</feature>
<organism evidence="2 3">
    <name type="scientific">Sphaerobolus stellatus (strain SS14)</name>
    <dbReference type="NCBI Taxonomy" id="990650"/>
    <lineage>
        <taxon>Eukaryota</taxon>
        <taxon>Fungi</taxon>
        <taxon>Dikarya</taxon>
        <taxon>Basidiomycota</taxon>
        <taxon>Agaricomycotina</taxon>
        <taxon>Agaricomycetes</taxon>
        <taxon>Phallomycetidae</taxon>
        <taxon>Geastrales</taxon>
        <taxon>Sphaerobolaceae</taxon>
        <taxon>Sphaerobolus</taxon>
    </lineage>
</organism>
<accession>A0A0C9W3H3</accession>
<dbReference type="Proteomes" id="UP000054279">
    <property type="component" value="Unassembled WGS sequence"/>
</dbReference>
<evidence type="ECO:0000313" key="3">
    <source>
        <dbReference type="Proteomes" id="UP000054279"/>
    </source>
</evidence>
<feature type="compositionally biased region" description="Low complexity" evidence="1">
    <location>
        <begin position="1"/>
        <end position="20"/>
    </location>
</feature>
<keyword evidence="3" id="KW-1185">Reference proteome</keyword>
<feature type="compositionally biased region" description="Polar residues" evidence="1">
    <location>
        <begin position="23"/>
        <end position="44"/>
    </location>
</feature>
<dbReference type="EMBL" id="KN837111">
    <property type="protein sequence ID" value="KIJ45751.1"/>
    <property type="molecule type" value="Genomic_DNA"/>
</dbReference>
<dbReference type="HOGENOM" id="CLU_172714_0_0_1"/>
<proteinExistence type="predicted"/>
<evidence type="ECO:0000313" key="2">
    <source>
        <dbReference type="EMBL" id="KIJ45751.1"/>
    </source>
</evidence>
<name>A0A0C9W3H3_SPHS4</name>
<gene>
    <name evidence="2" type="ORF">M422DRAFT_46779</name>
</gene>
<sequence length="115" mass="12298">MASKRLTLSSASSSTTFRPSPLNPLSPTIQREATLTQQKRNSFPASRPLRPFPSIAHSTPKFVSSGSGVAASESSPSSTLSSIKRGPKTIELSSKWKGGFIVLGMTQAEFSRQDD</sequence>
<evidence type="ECO:0000256" key="1">
    <source>
        <dbReference type="SAM" id="MobiDB-lite"/>
    </source>
</evidence>
<reference evidence="2 3" key="1">
    <citation type="submission" date="2014-06" db="EMBL/GenBank/DDBJ databases">
        <title>Evolutionary Origins and Diversification of the Mycorrhizal Mutualists.</title>
        <authorList>
            <consortium name="DOE Joint Genome Institute"/>
            <consortium name="Mycorrhizal Genomics Consortium"/>
            <person name="Kohler A."/>
            <person name="Kuo A."/>
            <person name="Nagy L.G."/>
            <person name="Floudas D."/>
            <person name="Copeland A."/>
            <person name="Barry K.W."/>
            <person name="Cichocki N."/>
            <person name="Veneault-Fourrey C."/>
            <person name="LaButti K."/>
            <person name="Lindquist E.A."/>
            <person name="Lipzen A."/>
            <person name="Lundell T."/>
            <person name="Morin E."/>
            <person name="Murat C."/>
            <person name="Riley R."/>
            <person name="Ohm R."/>
            <person name="Sun H."/>
            <person name="Tunlid A."/>
            <person name="Henrissat B."/>
            <person name="Grigoriev I.V."/>
            <person name="Hibbett D.S."/>
            <person name="Martin F."/>
        </authorList>
    </citation>
    <scope>NUCLEOTIDE SEQUENCE [LARGE SCALE GENOMIC DNA]</scope>
    <source>
        <strain evidence="2 3">SS14</strain>
    </source>
</reference>
<dbReference type="AlphaFoldDB" id="A0A0C9W3H3"/>
<feature type="compositionally biased region" description="Low complexity" evidence="1">
    <location>
        <begin position="63"/>
        <end position="82"/>
    </location>
</feature>
<dbReference type="OrthoDB" id="3255301at2759"/>
<protein>
    <submittedName>
        <fullName evidence="2">Unplaced genomic scaffold SPHSTscaffold_36, whole genome shotgun sequence</fullName>
    </submittedName>
</protein>